<keyword evidence="2" id="KW-1185">Reference proteome</keyword>
<accession>A0A068EMY6</accession>
<protein>
    <submittedName>
        <fullName evidence="1">Uncharacterized protein</fullName>
    </submittedName>
</protein>
<organism evidence="1 2">
    <name type="scientific">Bacillus phage CP-51</name>
    <dbReference type="NCBI Taxonomy" id="1391188"/>
    <lineage>
        <taxon>Viruses</taxon>
        <taxon>Duplodnaviria</taxon>
        <taxon>Heunggongvirae</taxon>
        <taxon>Uroviricota</taxon>
        <taxon>Caudoviricetes</taxon>
        <taxon>Herelleviridae</taxon>
        <taxon>Spounavirinae</taxon>
        <taxon>Siminovitchvirus</taxon>
        <taxon>Siminovitchvirus CP51</taxon>
    </lineage>
</organism>
<dbReference type="GeneID" id="22277128"/>
<dbReference type="RefSeq" id="YP_009099229.1">
    <property type="nucleotide sequence ID" value="NC_025423.1"/>
</dbReference>
<evidence type="ECO:0000313" key="2">
    <source>
        <dbReference type="Proteomes" id="UP000027382"/>
    </source>
</evidence>
<dbReference type="EMBL" id="KF554508">
    <property type="protein sequence ID" value="AID50620.1"/>
    <property type="molecule type" value="Genomic_DNA"/>
</dbReference>
<name>A0A068EMY6_9CAUD</name>
<reference evidence="1" key="1">
    <citation type="journal article" date="2014" name="Virology">
        <title>The odd one out: Bacillus ACT bacteriophage CP-51 exhibits unusual properties compared to related Spounavirinae W.Ph. and Bastille.</title>
        <authorList>
            <person name="Klumpp J."/>
            <person name="Schmuki M."/>
            <person name="Sozhamannan S."/>
            <person name="Beyer W."/>
            <person name="Fouts D.E."/>
            <person name="Bernbach V."/>
            <person name="Calendar R."/>
            <person name="Loessner M.J."/>
        </authorList>
    </citation>
    <scope>NUCLEOTIDE SEQUENCE [LARGE SCALE GENOMIC DNA]</scope>
</reference>
<evidence type="ECO:0000313" key="1">
    <source>
        <dbReference type="EMBL" id="AID50620.1"/>
    </source>
</evidence>
<dbReference type="KEGG" id="vg:22277128"/>
<dbReference type="Proteomes" id="UP000027382">
    <property type="component" value="Segment"/>
</dbReference>
<proteinExistence type="predicted"/>
<sequence length="66" mass="7409">MGRHHPPITKPPPPKVFFFGVGRSPVSFWSLTPAPTRPPYTPLLMFSTRHPPLSPLFSPYTPDTPQ</sequence>